<feature type="compositionally biased region" description="Basic and acidic residues" evidence="1">
    <location>
        <begin position="396"/>
        <end position="408"/>
    </location>
</feature>
<gene>
    <name evidence="3" type="ORF">I303_03316</name>
    <name evidence="4" type="ORF">I303_103293</name>
</gene>
<evidence type="ECO:0000313" key="3">
    <source>
        <dbReference type="EMBL" id="OBR85605.1"/>
    </source>
</evidence>
<dbReference type="EMBL" id="CP144533">
    <property type="protein sequence ID" value="WWC60717.1"/>
    <property type="molecule type" value="Genomic_DNA"/>
</dbReference>
<reference evidence="4" key="2">
    <citation type="submission" date="2013-07" db="EMBL/GenBank/DDBJ databases">
        <authorList>
            <consortium name="The Broad Institute Genome Sequencing Platform"/>
            <person name="Cuomo C."/>
            <person name="Litvintseva A."/>
            <person name="Chen Y."/>
            <person name="Heitman J."/>
            <person name="Sun S."/>
            <person name="Springer D."/>
            <person name="Dromer F."/>
            <person name="Young S.K."/>
            <person name="Zeng Q."/>
            <person name="Gargeya S."/>
            <person name="Fitzgerald M."/>
            <person name="Abouelleil A."/>
            <person name="Alvarado L."/>
            <person name="Berlin A.M."/>
            <person name="Chapman S.B."/>
            <person name="Dewar J."/>
            <person name="Goldberg J."/>
            <person name="Griggs A."/>
            <person name="Gujja S."/>
            <person name="Hansen M."/>
            <person name="Howarth C."/>
            <person name="Imamovic A."/>
            <person name="Larimer J."/>
            <person name="McCowan C."/>
            <person name="Murphy C."/>
            <person name="Pearson M."/>
            <person name="Priest M."/>
            <person name="Roberts A."/>
            <person name="Saif S."/>
            <person name="Shea T."/>
            <person name="Sykes S."/>
            <person name="Wortman J."/>
            <person name="Nusbaum C."/>
            <person name="Birren B."/>
        </authorList>
    </citation>
    <scope>NUCLEOTIDE SEQUENCE</scope>
    <source>
        <strain evidence="4">CBS 10117</strain>
    </source>
</reference>
<evidence type="ECO:0000256" key="2">
    <source>
        <dbReference type="SAM" id="Phobius"/>
    </source>
</evidence>
<sequence length="424" mass="46541">MEDHPLVQLHPIAIQLATVPAVAIASYKALNVWRAVSALPLNPHSSGPDAPATPSPTSEALKQWRALTATKKAKKIAAFLICFSLGLGFHFFMVYGLAKISSQFVMDAIWTVILVAMYTGSIRYASDIALPTPRSVRYHRAKPDAPMTIAFGFDCEAKMAFRIEVIRLLLSVMVAGGITYSTWAGYTYFHPILGAAYVTTIIATLRFPLMSVRRIIQVLSGYLILAPPLSIAIGLLIDHFSGGSENKESAESEEKEGVTIASDWVLSLLFVFSDIFGAIVPSVITAMTLRFEYSLVNEPVHRPTETSTDAPVRIPNEYPSFPKPIFLSSLFALLSSQILINMITFVFPDIVWLGITPLNVYISIPIVFGGTACAAAYFGKLGQWWRYTEVWIPSKKSTDSPEEGHKDTDEEDAALLPMEGKETA</sequence>
<dbReference type="EMBL" id="KI894030">
    <property type="protein sequence ID" value="OBR85605.1"/>
    <property type="molecule type" value="Genomic_DNA"/>
</dbReference>
<feature type="transmembrane region" description="Helical" evidence="2">
    <location>
        <begin position="264"/>
        <end position="284"/>
    </location>
</feature>
<dbReference type="AlphaFoldDB" id="A0A1A6A6C9"/>
<feature type="transmembrane region" description="Helical" evidence="2">
    <location>
        <begin position="76"/>
        <end position="98"/>
    </location>
</feature>
<evidence type="ECO:0000313" key="4">
    <source>
        <dbReference type="EMBL" id="WWC60717.1"/>
    </source>
</evidence>
<dbReference type="Proteomes" id="UP000078595">
    <property type="component" value="Chromosome 4"/>
</dbReference>
<feature type="transmembrane region" description="Helical" evidence="2">
    <location>
        <begin position="165"/>
        <end position="183"/>
    </location>
</feature>
<feature type="transmembrane region" description="Helical" evidence="2">
    <location>
        <begin position="325"/>
        <end position="348"/>
    </location>
</feature>
<accession>A0A1A6A6C9</accession>
<organism evidence="3">
    <name type="scientific">Kwoniella dejecticola CBS 10117</name>
    <dbReference type="NCBI Taxonomy" id="1296121"/>
    <lineage>
        <taxon>Eukaryota</taxon>
        <taxon>Fungi</taxon>
        <taxon>Dikarya</taxon>
        <taxon>Basidiomycota</taxon>
        <taxon>Agaricomycotina</taxon>
        <taxon>Tremellomycetes</taxon>
        <taxon>Tremellales</taxon>
        <taxon>Cryptococcaceae</taxon>
        <taxon>Kwoniella</taxon>
    </lineage>
</organism>
<reference evidence="3" key="1">
    <citation type="submission" date="2013-07" db="EMBL/GenBank/DDBJ databases">
        <title>The Genome Sequence of Cryptococcus dejecticola CBS10117.</title>
        <authorList>
            <consortium name="The Broad Institute Genome Sequencing Platform"/>
            <person name="Cuomo C."/>
            <person name="Litvintseva A."/>
            <person name="Chen Y."/>
            <person name="Heitman J."/>
            <person name="Sun S."/>
            <person name="Springer D."/>
            <person name="Dromer F."/>
            <person name="Young S.K."/>
            <person name="Zeng Q."/>
            <person name="Gargeya S."/>
            <person name="Fitzgerald M."/>
            <person name="Abouelleil A."/>
            <person name="Alvarado L."/>
            <person name="Berlin A.M."/>
            <person name="Chapman S.B."/>
            <person name="Dewar J."/>
            <person name="Goldberg J."/>
            <person name="Griggs A."/>
            <person name="Gujja S."/>
            <person name="Hansen M."/>
            <person name="Howarth C."/>
            <person name="Imamovic A."/>
            <person name="Larimer J."/>
            <person name="McCowan C."/>
            <person name="Murphy C."/>
            <person name="Pearson M."/>
            <person name="Priest M."/>
            <person name="Roberts A."/>
            <person name="Saif S."/>
            <person name="Shea T."/>
            <person name="Sykes S."/>
            <person name="Wortman J."/>
            <person name="Nusbaum C."/>
            <person name="Birren B."/>
        </authorList>
    </citation>
    <scope>NUCLEOTIDE SEQUENCE [LARGE SCALE GENOMIC DNA]</scope>
    <source>
        <strain evidence="3">CBS 10117</strain>
    </source>
</reference>
<evidence type="ECO:0000313" key="5">
    <source>
        <dbReference type="Proteomes" id="UP000078595"/>
    </source>
</evidence>
<dbReference type="GeneID" id="28967015"/>
<reference evidence="4" key="3">
    <citation type="submission" date="2024-02" db="EMBL/GenBank/DDBJ databases">
        <title>Comparative genomics of Cryptococcus and Kwoniella reveals pathogenesis evolution and contrasting modes of karyotype evolution via chromosome fusion or intercentromeric recombination.</title>
        <authorList>
            <person name="Coelho M.A."/>
            <person name="David-Palma M."/>
            <person name="Shea T."/>
            <person name="Bowers K."/>
            <person name="McGinley-Smith S."/>
            <person name="Mohammad A.W."/>
            <person name="Gnirke A."/>
            <person name="Yurkov A.M."/>
            <person name="Nowrousian M."/>
            <person name="Sun S."/>
            <person name="Cuomo C.A."/>
            <person name="Heitman J."/>
        </authorList>
    </citation>
    <scope>NUCLEOTIDE SEQUENCE</scope>
    <source>
        <strain evidence="4">CBS 10117</strain>
    </source>
</reference>
<name>A0A1A6A6C9_9TREE</name>
<protein>
    <submittedName>
        <fullName evidence="3">Uncharacterized protein</fullName>
    </submittedName>
</protein>
<feature type="transmembrane region" description="Helical" evidence="2">
    <location>
        <begin position="104"/>
        <end position="125"/>
    </location>
</feature>
<keyword evidence="5" id="KW-1185">Reference proteome</keyword>
<dbReference type="OrthoDB" id="2562958at2759"/>
<keyword evidence="2" id="KW-1133">Transmembrane helix</keyword>
<feature type="transmembrane region" description="Helical" evidence="2">
    <location>
        <begin position="189"/>
        <end position="207"/>
    </location>
</feature>
<proteinExistence type="predicted"/>
<evidence type="ECO:0000256" key="1">
    <source>
        <dbReference type="SAM" id="MobiDB-lite"/>
    </source>
</evidence>
<dbReference type="RefSeq" id="XP_018263447.1">
    <property type="nucleotide sequence ID" value="XM_018406639.1"/>
</dbReference>
<dbReference type="VEuPathDB" id="FungiDB:I303_03316"/>
<keyword evidence="2" id="KW-0472">Membrane</keyword>
<keyword evidence="2" id="KW-0812">Transmembrane</keyword>
<feature type="transmembrane region" description="Helical" evidence="2">
    <location>
        <begin position="360"/>
        <end position="378"/>
    </location>
</feature>
<feature type="transmembrane region" description="Helical" evidence="2">
    <location>
        <begin position="219"/>
        <end position="237"/>
    </location>
</feature>
<dbReference type="KEGG" id="kdj:28967015"/>
<feature type="region of interest" description="Disordered" evidence="1">
    <location>
        <begin position="395"/>
        <end position="424"/>
    </location>
</feature>